<dbReference type="InterPro" id="IPR024654">
    <property type="entry name" value="Calcineurin-like_PHP_lpxH"/>
</dbReference>
<feature type="domain" description="Calcineurin-like phosphoesterase" evidence="3">
    <location>
        <begin position="1"/>
        <end position="148"/>
    </location>
</feature>
<dbReference type="KEGG" id="rub:GBA63_17575"/>
<keyword evidence="5" id="KW-1185">Reference proteome</keyword>
<comment type="cofactor">
    <cofactor evidence="2">
        <name>a divalent metal cation</name>
        <dbReference type="ChEBI" id="CHEBI:60240"/>
    </cofactor>
</comment>
<dbReference type="GO" id="GO:0046872">
    <property type="term" value="F:metal ion binding"/>
    <property type="evidence" value="ECO:0007669"/>
    <property type="project" value="UniProtKB-KW"/>
</dbReference>
<dbReference type="SUPFAM" id="SSF56300">
    <property type="entry name" value="Metallo-dependent phosphatases"/>
    <property type="match status" value="1"/>
</dbReference>
<evidence type="ECO:0000313" key="4">
    <source>
        <dbReference type="EMBL" id="QIN84259.1"/>
    </source>
</evidence>
<accession>A0A6G8QCQ0</accession>
<dbReference type="RefSeq" id="WP_166178260.1">
    <property type="nucleotide sequence ID" value="NZ_CP045119.1"/>
</dbReference>
<dbReference type="Pfam" id="PF12850">
    <property type="entry name" value="Metallophos_2"/>
    <property type="match status" value="1"/>
</dbReference>
<dbReference type="Gene3D" id="3.60.21.10">
    <property type="match status" value="1"/>
</dbReference>
<dbReference type="GO" id="GO:0016787">
    <property type="term" value="F:hydrolase activity"/>
    <property type="evidence" value="ECO:0007669"/>
    <property type="project" value="UniProtKB-UniRule"/>
</dbReference>
<evidence type="ECO:0000313" key="5">
    <source>
        <dbReference type="Proteomes" id="UP000501452"/>
    </source>
</evidence>
<proteinExistence type="inferred from homology"/>
<keyword evidence="2" id="KW-0479">Metal-binding</keyword>
<reference evidence="4 5" key="1">
    <citation type="submission" date="2019-10" db="EMBL/GenBank/DDBJ databases">
        <title>Rubrobacter sp nov SCSIO 52090 isolated from a deep-sea sediment in the South China Sea.</title>
        <authorList>
            <person name="Chen R.W."/>
        </authorList>
    </citation>
    <scope>NUCLEOTIDE SEQUENCE [LARGE SCALE GENOMIC DNA]</scope>
    <source>
        <strain evidence="4 5">SCSIO 52909</strain>
    </source>
</reference>
<dbReference type="InterPro" id="IPR029052">
    <property type="entry name" value="Metallo-depent_PP-like"/>
</dbReference>
<dbReference type="NCBIfam" id="TIGR00040">
    <property type="entry name" value="yfcE"/>
    <property type="match status" value="1"/>
</dbReference>
<name>A0A6G8QCQ0_9ACTN</name>
<comment type="similarity">
    <text evidence="1 2">Belongs to the metallophosphoesterase superfamily. YfcE family.</text>
</comment>
<sequence length="158" mass="17537">MLVVVVADTHIPRRAKGLPEGLAPYFESADLILHAGDLLVEDVLYELEAYAPVRAVKGNVDGWDVRLPETLEFEVGGISVAMIHDAGPKKGRRGRMRRRFPGARVVVFGHSHIPWLEDSDGLMLLNPGSPTDRRRQPEHTFALLRVEDGEARAEILSL</sequence>
<evidence type="ECO:0000259" key="3">
    <source>
        <dbReference type="Pfam" id="PF12850"/>
    </source>
</evidence>
<dbReference type="InterPro" id="IPR000979">
    <property type="entry name" value="Phosphodiesterase_MJ0936/Vps29"/>
</dbReference>
<evidence type="ECO:0000256" key="1">
    <source>
        <dbReference type="ARBA" id="ARBA00008950"/>
    </source>
</evidence>
<dbReference type="EMBL" id="CP045119">
    <property type="protein sequence ID" value="QIN84259.1"/>
    <property type="molecule type" value="Genomic_DNA"/>
</dbReference>
<gene>
    <name evidence="4" type="ORF">GBA63_17575</name>
</gene>
<organism evidence="4 5">
    <name type="scientific">Rubrobacter tropicus</name>
    <dbReference type="NCBI Taxonomy" id="2653851"/>
    <lineage>
        <taxon>Bacteria</taxon>
        <taxon>Bacillati</taxon>
        <taxon>Actinomycetota</taxon>
        <taxon>Rubrobacteria</taxon>
        <taxon>Rubrobacterales</taxon>
        <taxon>Rubrobacteraceae</taxon>
        <taxon>Rubrobacter</taxon>
    </lineage>
</organism>
<dbReference type="AlphaFoldDB" id="A0A6G8QCQ0"/>
<evidence type="ECO:0000256" key="2">
    <source>
        <dbReference type="RuleBase" id="RU362039"/>
    </source>
</evidence>
<dbReference type="PANTHER" id="PTHR11124">
    <property type="entry name" value="VACUOLAR SORTING PROTEIN VPS29"/>
    <property type="match status" value="1"/>
</dbReference>
<protein>
    <recommendedName>
        <fullName evidence="2">Phosphoesterase</fullName>
        <ecNumber evidence="2">3.1.4.-</ecNumber>
    </recommendedName>
</protein>
<dbReference type="EC" id="3.1.4.-" evidence="2"/>
<dbReference type="Proteomes" id="UP000501452">
    <property type="component" value="Chromosome"/>
</dbReference>